<name>A0A443J611_9RHOB</name>
<dbReference type="EMBL" id="SAUZ01000062">
    <property type="protein sequence ID" value="RWR15933.1"/>
    <property type="molecule type" value="Genomic_DNA"/>
</dbReference>
<comment type="caution">
    <text evidence="1">The sequence shown here is derived from an EMBL/GenBank/DDBJ whole genome shotgun (WGS) entry which is preliminary data.</text>
</comment>
<evidence type="ECO:0000313" key="2">
    <source>
        <dbReference type="Proteomes" id="UP000284476"/>
    </source>
</evidence>
<reference evidence="1 2" key="1">
    <citation type="submission" date="2019-01" db="EMBL/GenBank/DDBJ databases">
        <title>Sinorhodobacter populi sp. nov. isolated from the symptomatic bark tissue of Populus euramericana canker.</title>
        <authorList>
            <person name="Xu G."/>
        </authorList>
    </citation>
    <scope>NUCLEOTIDE SEQUENCE [LARGE SCALE GENOMIC DNA]</scope>
    <source>
        <strain evidence="1 2">SK2B-1</strain>
    </source>
</reference>
<evidence type="ECO:0000313" key="1">
    <source>
        <dbReference type="EMBL" id="RWR15933.1"/>
    </source>
</evidence>
<accession>A0A443J611</accession>
<gene>
    <name evidence="1" type="ORF">D2T30_22740</name>
</gene>
<organism evidence="1 2">
    <name type="scientific">Paenirhodobacter populi</name>
    <dbReference type="NCBI Taxonomy" id="2306993"/>
    <lineage>
        <taxon>Bacteria</taxon>
        <taxon>Pseudomonadati</taxon>
        <taxon>Pseudomonadota</taxon>
        <taxon>Alphaproteobacteria</taxon>
        <taxon>Rhodobacterales</taxon>
        <taxon>Rhodobacter group</taxon>
        <taxon>Paenirhodobacter</taxon>
    </lineage>
</organism>
<protein>
    <submittedName>
        <fullName evidence="1">Uncharacterized protein</fullName>
    </submittedName>
</protein>
<dbReference type="RefSeq" id="WP_128210639.1">
    <property type="nucleotide sequence ID" value="NZ_SAUZ01000062.1"/>
</dbReference>
<proteinExistence type="predicted"/>
<dbReference type="AlphaFoldDB" id="A0A443J611"/>
<dbReference type="Proteomes" id="UP000284476">
    <property type="component" value="Unassembled WGS sequence"/>
</dbReference>
<reference evidence="1 2" key="2">
    <citation type="submission" date="2019-01" db="EMBL/GenBank/DDBJ databases">
        <authorList>
            <person name="Li Y."/>
        </authorList>
    </citation>
    <scope>NUCLEOTIDE SEQUENCE [LARGE SCALE GENOMIC DNA]</scope>
    <source>
        <strain evidence="1 2">SK2B-1</strain>
    </source>
</reference>
<sequence>MEDARRSIRGIYRGRSIIPKVWFEAASRALDRIATDHLPLRGASFSPEELDHLNRVDIAMLFGCALTKDGKDEHWMLLGSLIDQWETQETAPSLLGGISMHFGRDDHNS</sequence>